<keyword evidence="8" id="KW-0547">Nucleotide-binding</keyword>
<dbReference type="PANTHER" id="PTHR23076">
    <property type="entry name" value="METALLOPROTEASE M41 FTSH"/>
    <property type="match status" value="1"/>
</dbReference>
<keyword evidence="10" id="KW-0812">Transmembrane</keyword>
<keyword evidence="8" id="KW-0067">ATP-binding</keyword>
<feature type="transmembrane region" description="Helical" evidence="10">
    <location>
        <begin position="171"/>
        <end position="193"/>
    </location>
</feature>
<evidence type="ECO:0000256" key="3">
    <source>
        <dbReference type="ARBA" id="ARBA00022670"/>
    </source>
</evidence>
<dbReference type="Pfam" id="PF00004">
    <property type="entry name" value="AAA"/>
    <property type="match status" value="2"/>
</dbReference>
<feature type="region of interest" description="Disordered" evidence="9">
    <location>
        <begin position="806"/>
        <end position="825"/>
    </location>
</feature>
<feature type="transmembrane region" description="Helical" evidence="10">
    <location>
        <begin position="37"/>
        <end position="55"/>
    </location>
</feature>
<dbReference type="InterPro" id="IPR003959">
    <property type="entry name" value="ATPase_AAA_core"/>
</dbReference>
<feature type="compositionally biased region" description="Gly residues" evidence="9">
    <location>
        <begin position="661"/>
        <end position="680"/>
    </location>
</feature>
<evidence type="ECO:0000313" key="13">
    <source>
        <dbReference type="Proteomes" id="UP001612915"/>
    </source>
</evidence>
<evidence type="ECO:0000259" key="11">
    <source>
        <dbReference type="SMART" id="SM00382"/>
    </source>
</evidence>
<dbReference type="Pfam" id="PF17862">
    <property type="entry name" value="AAA_lid_3"/>
    <property type="match status" value="1"/>
</dbReference>
<evidence type="ECO:0000256" key="5">
    <source>
        <dbReference type="ARBA" id="ARBA00022801"/>
    </source>
</evidence>
<feature type="compositionally biased region" description="Basic and acidic residues" evidence="9">
    <location>
        <begin position="809"/>
        <end position="825"/>
    </location>
</feature>
<evidence type="ECO:0000256" key="2">
    <source>
        <dbReference type="ARBA" id="ARBA00010044"/>
    </source>
</evidence>
<dbReference type="PANTHER" id="PTHR23076:SF97">
    <property type="entry name" value="ATP-DEPENDENT ZINC METALLOPROTEASE YME1L1"/>
    <property type="match status" value="1"/>
</dbReference>
<dbReference type="SUPFAM" id="SSF52540">
    <property type="entry name" value="P-loop containing nucleoside triphosphate hydrolases"/>
    <property type="match status" value="1"/>
</dbReference>
<dbReference type="InterPro" id="IPR027417">
    <property type="entry name" value="P-loop_NTPase"/>
</dbReference>
<protein>
    <submittedName>
        <fullName evidence="12">AAA family ATPase</fullName>
    </submittedName>
</protein>
<sequence>MSTPSQLSGSQREVKTRPEPDWKRRGTRKPMTPFDRFKFLLLIAALFGVLVWNEYLQIEPLGSWGDAFAQETASQQWLLWLLGLEAVRQLHFLISERNPAYNRLWTERVFAGFERWTQRRFTAWTRFRLTRAITWVFWIVVIAIVLGKVLGTSPVGALFQAPALIWQAMPMIAQIVFIMVFGIMQFVAIFWFMSRGGVETHFPDDIETRFSDVWGQDHVVARVQENMLLLENPESIEDRGGHVPSGILLWGPPGTGKTLMAEAVAGETGKPYVAVDPGAFQAMFFGVGILKVKALFRKLRKLALRYGGVIVFFDEADSLGNRGGAVATATPAGAQSAAWDAAGCNGFGHLSGHAQEVLARAGMSPNATGPGSSRFVVPGGGGRGGFGGDMGTLQALLSELSGLKKPRGFVNRVVRRTLGMRPKPPPKYRILVMMASNQPDSLDPALLRPGRIDRIYRVGYPSKAGRIRTYQGYFDKTTHELTDEQIDKLATITPYATGATIKDLVNEALISAIRDGRETIVWKDVIRAKHLKDLGPGEDVEYVERERHATALHEACHAVLAWATRRHLDIDLATIEKGSDYLGMVKSIPSEELFTRWRSEYESDILVSVASLAGERMFFGGDSSSGVSGDLESATHLTALMESHWGMGAGISSLPALQRLGIGGGGGGPEPGRGPGGPEGDGPDAEAAKKEEPGGGALGARIERNLHKHLEQAAAILTENRLQVLALTHALEFHKTLTGEDVVAVLEGTQGPLVDGRPYRAEGVREELEEYHRTAVEAHRQHSPVGVRLPHIGPDVVPGELAVAMTGHPEGDKSTPHEEPGTQAP</sequence>
<keyword evidence="5" id="KW-0378">Hydrolase</keyword>
<accession>A0ABW8AQG5</accession>
<dbReference type="Gene3D" id="1.10.8.60">
    <property type="match status" value="1"/>
</dbReference>
<feature type="domain" description="AAA+ ATPase" evidence="11">
    <location>
        <begin position="243"/>
        <end position="462"/>
    </location>
</feature>
<feature type="region of interest" description="Disordered" evidence="9">
    <location>
        <begin position="660"/>
        <end position="697"/>
    </location>
</feature>
<evidence type="ECO:0000256" key="10">
    <source>
        <dbReference type="SAM" id="Phobius"/>
    </source>
</evidence>
<organism evidence="12 13">
    <name type="scientific">Spongisporangium articulatum</name>
    <dbReference type="NCBI Taxonomy" id="3362603"/>
    <lineage>
        <taxon>Bacteria</taxon>
        <taxon>Bacillati</taxon>
        <taxon>Actinomycetota</taxon>
        <taxon>Actinomycetes</taxon>
        <taxon>Kineosporiales</taxon>
        <taxon>Kineosporiaceae</taxon>
        <taxon>Spongisporangium</taxon>
    </lineage>
</organism>
<dbReference type="Proteomes" id="UP001612915">
    <property type="component" value="Unassembled WGS sequence"/>
</dbReference>
<comment type="cofactor">
    <cofactor evidence="1">
        <name>Zn(2+)</name>
        <dbReference type="ChEBI" id="CHEBI:29105"/>
    </cofactor>
</comment>
<keyword evidence="7" id="KW-0482">Metalloprotease</keyword>
<dbReference type="InterPro" id="IPR000642">
    <property type="entry name" value="Peptidase_M41"/>
</dbReference>
<dbReference type="Gene3D" id="3.40.50.300">
    <property type="entry name" value="P-loop containing nucleotide triphosphate hydrolases"/>
    <property type="match status" value="1"/>
</dbReference>
<dbReference type="InterPro" id="IPR003960">
    <property type="entry name" value="ATPase_AAA_CS"/>
</dbReference>
<dbReference type="PROSITE" id="PS00674">
    <property type="entry name" value="AAA"/>
    <property type="match status" value="1"/>
</dbReference>
<dbReference type="Pfam" id="PF01434">
    <property type="entry name" value="Peptidase_M41"/>
    <property type="match status" value="1"/>
</dbReference>
<dbReference type="SUPFAM" id="SSF140990">
    <property type="entry name" value="FtsH protease domain-like"/>
    <property type="match status" value="1"/>
</dbReference>
<comment type="similarity">
    <text evidence="2">In the C-terminal section; belongs to the peptidase M41 family.</text>
</comment>
<dbReference type="EMBL" id="JBITLV010000005">
    <property type="protein sequence ID" value="MFI7588586.1"/>
    <property type="molecule type" value="Genomic_DNA"/>
</dbReference>
<evidence type="ECO:0000313" key="12">
    <source>
        <dbReference type="EMBL" id="MFI7588586.1"/>
    </source>
</evidence>
<dbReference type="Gene3D" id="1.20.58.760">
    <property type="entry name" value="Peptidase M41"/>
    <property type="match status" value="1"/>
</dbReference>
<evidence type="ECO:0000256" key="9">
    <source>
        <dbReference type="SAM" id="MobiDB-lite"/>
    </source>
</evidence>
<keyword evidence="4" id="KW-0479">Metal-binding</keyword>
<proteinExistence type="inferred from homology"/>
<name>A0ABW8AQG5_9ACTN</name>
<dbReference type="InterPro" id="IPR003593">
    <property type="entry name" value="AAA+_ATPase"/>
</dbReference>
<keyword evidence="6" id="KW-0862">Zinc</keyword>
<dbReference type="InterPro" id="IPR037219">
    <property type="entry name" value="Peptidase_M41-like"/>
</dbReference>
<dbReference type="SMART" id="SM00382">
    <property type="entry name" value="AAA"/>
    <property type="match status" value="1"/>
</dbReference>
<feature type="transmembrane region" description="Helical" evidence="10">
    <location>
        <begin position="135"/>
        <end position="159"/>
    </location>
</feature>
<evidence type="ECO:0000256" key="4">
    <source>
        <dbReference type="ARBA" id="ARBA00022723"/>
    </source>
</evidence>
<comment type="caution">
    <text evidence="12">The sequence shown here is derived from an EMBL/GenBank/DDBJ whole genome shotgun (WGS) entry which is preliminary data.</text>
</comment>
<keyword evidence="3" id="KW-0645">Protease</keyword>
<dbReference type="InterPro" id="IPR041569">
    <property type="entry name" value="AAA_lid_3"/>
</dbReference>
<keyword evidence="13" id="KW-1185">Reference proteome</keyword>
<gene>
    <name evidence="12" type="ORF">ACIB24_16065</name>
</gene>
<keyword evidence="10" id="KW-1133">Transmembrane helix</keyword>
<feature type="compositionally biased region" description="Polar residues" evidence="9">
    <location>
        <begin position="1"/>
        <end position="11"/>
    </location>
</feature>
<keyword evidence="10" id="KW-0472">Membrane</keyword>
<evidence type="ECO:0000256" key="7">
    <source>
        <dbReference type="ARBA" id="ARBA00023049"/>
    </source>
</evidence>
<evidence type="ECO:0000256" key="6">
    <source>
        <dbReference type="ARBA" id="ARBA00022833"/>
    </source>
</evidence>
<comment type="similarity">
    <text evidence="8">Belongs to the AAA ATPase family.</text>
</comment>
<dbReference type="RefSeq" id="WP_398282440.1">
    <property type="nucleotide sequence ID" value="NZ_JBITLV010000005.1"/>
</dbReference>
<evidence type="ECO:0000256" key="8">
    <source>
        <dbReference type="RuleBase" id="RU003651"/>
    </source>
</evidence>
<feature type="compositionally biased region" description="Basic and acidic residues" evidence="9">
    <location>
        <begin position="12"/>
        <end position="24"/>
    </location>
</feature>
<evidence type="ECO:0000256" key="1">
    <source>
        <dbReference type="ARBA" id="ARBA00001947"/>
    </source>
</evidence>
<reference evidence="12 13" key="1">
    <citation type="submission" date="2024-10" db="EMBL/GenBank/DDBJ databases">
        <title>The Natural Products Discovery Center: Release of the First 8490 Sequenced Strains for Exploring Actinobacteria Biosynthetic Diversity.</title>
        <authorList>
            <person name="Kalkreuter E."/>
            <person name="Kautsar S.A."/>
            <person name="Yang D."/>
            <person name="Bader C.D."/>
            <person name="Teijaro C.N."/>
            <person name="Fluegel L."/>
            <person name="Davis C.M."/>
            <person name="Simpson J.R."/>
            <person name="Lauterbach L."/>
            <person name="Steele A.D."/>
            <person name="Gui C."/>
            <person name="Meng S."/>
            <person name="Li G."/>
            <person name="Viehrig K."/>
            <person name="Ye F."/>
            <person name="Su P."/>
            <person name="Kiefer A.F."/>
            <person name="Nichols A."/>
            <person name="Cepeda A.J."/>
            <person name="Yan W."/>
            <person name="Fan B."/>
            <person name="Jiang Y."/>
            <person name="Adhikari A."/>
            <person name="Zheng C.-J."/>
            <person name="Schuster L."/>
            <person name="Cowan T.M."/>
            <person name="Smanski M.J."/>
            <person name="Chevrette M.G."/>
            <person name="De Carvalho L.P.S."/>
            <person name="Shen B."/>
        </authorList>
    </citation>
    <scope>NUCLEOTIDE SEQUENCE [LARGE SCALE GENOMIC DNA]</scope>
    <source>
        <strain evidence="12 13">NPDC049639</strain>
    </source>
</reference>
<feature type="region of interest" description="Disordered" evidence="9">
    <location>
        <begin position="1"/>
        <end position="27"/>
    </location>
</feature>